<dbReference type="FunFam" id="3.40.50.980:FF:000001">
    <property type="entry name" value="Non-ribosomal peptide synthetase"/>
    <property type="match status" value="2"/>
</dbReference>
<dbReference type="InterPro" id="IPR036291">
    <property type="entry name" value="NAD(P)-bd_dom_sf"/>
</dbReference>
<sequence>MENNKNAVAIIGMSGVFPEAPTIGAFYQNLKSGRDSVRELSQSRMIHSHINPHGHYLVTAHMDRVDLFDHKFFDLSKKEADLMDPEQRLSLELACQAIEHAGYSLKSMEGADTGVFLGSRPSSDYGSLIEDFDAVAMTGNLSAITAGRISYYLNLTGPAMMIDTTCSSSLVAVHEACQKLISGDISSALAGGVFVIISFPELGNNISQVGILSPDGRSKTFDADANGTGGGEGGGMLFMKRLDKALEDGDTIHAVIRGGAINHDGKRSTGLTAPSPVAQSEVLIKAWKNASVAPESVAYIEAHGTGTKLGDPIEFQGISDAFKAYTSKKQFCAVSSVKTNIGHLNNAAGMAGVIKCILSLKHGELFPSLHFNKPNPYLNFDSSAAYVNKELKDWKSEGSPLRCGVSSFGLSGTNAHLVLEQSPQLKSKQENIANPANILKISAKTPTACLEYLTRIKKHLATSEDTLHDTVATLNSGRDDHAYRLAFAAADKKHLIDQLAEFENQNAKSDIATSKVTIKNLVLLFSNSQVEKSTIERLSDQHTVFKNSLEELNKKIFQYADSKDLQLFAYQYGLFHLLKATGISANTIIGTGIGKVTKQVIVDGLSVDDAIKIILSNDLSAHPLDENKYLQAVKSMVNSQQVVFLEVGSEGILSDKLYQWQENIPQITVHRLIESTKKLSFYKKVAALYQEGVNVNWTEAYPNNSYQKVEVPTYPFDKVSCWVKPALPQQSKPADIQDWFYQLEWVENKLPENPVQYKGQTFLLMMDSLGFGDALNRQLSTNNTCIQVSAGSKFQKLAQNEYTIDPSQETDYELLYKSVREDYEDLDGIFDFTYYKAQTPLTDETIEYQLQNGVYSSFFLLKAFSQYFKNNFLLSIITSGAYSLKANESVLPTQSIAAAILKGVMAEYPMIDAHHIDFEKISEDQLENNTFCILNEIGAGNGIRFVTYRNAVRYVQKLRNLPEVRESHHVSWKNKGTYLITGGARGIGFEVSKMLASQYKASKLILLGRTILSSGKEHNPADEKALEILRNIQSLEKLGTSVSYHAVDISDFEQLQKVFETLSGAVERIDGIIHAAGVPGNWEPLKDKKVEDFKSTISPKIQGTINLDQLCEPFQPDFFIAFSSLNAVVAQKNSADYAVANAFLDAYAAYEGRKNRKFISINWPGWYETGMSLKNGALPVGDQPVKPISNKDGIEALNLALELDTSNVLIGNVNLKLFRINPFFQVQEIESVAAEAETISSKNTNIDESLTPVQAKIKNIWRAVLNEDNFTIEEDFFEIGGHSLNGMQVINRVHEEFNVELEIENLFEFATIKDLATFVEEKLESGTVNAFEAISAVAESDHYELTHAQKRLWVLNQLEKNSNTYNMPLAFALEGLDEQVFEKALYKLVERHESFRTAFVVVNGEPRQKIIPFQDHAFKIAYQDAYNISEEELQQQVDQESSIPFDLEKGKLLRTKLFRTGDSKHILVFTVHHIISDGWSMRLIVNELAGLYNAFLNGQADPLPELKIQYKDFASWQNEQLSDENILETRTYWLDQFKGDIPKLDLPTDYPRPAVRSFDGDMHTVVIPQAIVDQLNKFNIRQGTSLYMNLLAVLYILLNRYTGQKDIVVGSPILGRPHKDLEGIVGFFLNNLSLRIQLESDETFTSLLKKVKNLTLNAYEHQNYPFDRLVDDLNMQVDRSRHPLFDVVLTENVELSGGEEVKMSGVTTDLFNTGFRSNMVDLRIIFSKVKDGLALSFDYNKKLFATERIEQMAAHFEGVLNAVVHNENTSIARLDYLSEEEKTVLLNGQEYKNIDYPTDKTLYQLFEAQVQKMPDQVAVVSTEKTLTYDELNQSANQLAHFLRQSYDVKKDQVIGLMLERSEYVSIGMLGILKSGAAFLPIDPSLPAARKELLLSQAGVEVLLIDSENMLELEGYQGELVALDIQLAMLDTPTTNLENIGAASTDLAYVIYTSGSSGVPKGVLIEHRSIVNIVLDHIDQLSITPKDRVLQFASISFDVSVCESFMALLAGAAIVLPTGKMINEHTILLDYMDQKEVTIGVFTASFYHALDLERLKKLRAFIIGGEAPDPSKIIYSSEYSTMLNAYGPTECAVCITTHKVNDKDKKKVSIPIGKPIANTKILVLDKNMQLVPNGIKGEIYAAGAGLARGYLNDAKQTDEKFIKNPFDEAERLYKTGDEGSWSFDKELRIFGRSDQQVKVRGHRIELGEIEKALSTYPEINSVGVLVKQEGSDNQLIGFYSAENALKVDQIKTFLSARLPYYMVPGQLIHVAEIPLTTNGKVDARKLLELSNQYGAESEYVAPESETQKKLVDIWEEVLGRKEIGIEDNFFELGGHSLKATQLISRIIEKLNVNIEVVDIFTYPTVRELANIVDNLSATDFSKISQVEPQEYYEVSHAQKRLWILSQFEENATAYNLPVTYKFKGKLEGEALAEAFNDILQRHEILRTTFVLVDEQPMQKVHEVESFNFKLDISDLKDAENPEKELNDLVREDLTTVFDLEKGPLFKARLFQAEEECFYLTITVHHIIADAWSLALLINEIAIFYNARVSGQPHDMPALPIQYKDYAAWQNQQFVDTGMESDRQYWHQQFEGELPVLELPTDFARPAQQTYDGSHVKHVLEAEISEGLRKLSKNSNASLFIILLSAFKALCHRYTGDSDIIVGTPIAGRNHADLESQVGFYVNTLAIRTQFESGYTFEQLLEAVKKNVLDSQKHQLYPFDKLVEELDLDRDTSRSPLFNVMLDMHVDDSSEVSINLEGVSAEQVEPDFEISKFDLSFTFVDTNDRIIVGAEYNTNLFRAESITRLLQHYNLLLQSILDDSHTALNELNYITPAESEQLEQFSQCVSVDYDGSKTLQQLFEERVKANPEKTALIFEGLEMTYESLNEKANRFAEYLNQHHQIQANQLVGILLNRSENLLVAILGILKAGAAYLPIDPQNPEQRIIDICNDSKMPLLITSKDFGQSTASLNTNVVYIDEEMETISSYAGVTTNTSSASDLAYCIYTSGSTGRPKGITIQHQSIVNYIQWANRYYFDDQSGYNFPLITPVSFDLTLTSMFSTLLRGDSLVIYKEANIADILMEACADDRIGAIKLTPSHIELMEGLGIQETQIKCAIVGGEALTSSQVNILLELNPGMKVYNEYGPTETTVGCTVKRLAQDEPITIGKPIDNVSAYIFDQNLNATPVGVNGELYIGGDGLAAGYLNQPALTAEKFIRNPKNKEELLYHTGDIAHWTATGEISFIGRVDTQLKIRGHRIEPGEIEQALLQLKEVEQAVVSVNKDNQQDSHLAAFIRIEPDTTFDPDRYRTYLSSKLPAYMVPSFYVHLEEIPLTSNGKVDYKALHYLDHIGEDASEKAEPVTEIQTELVEIWKEVLGLDSVGIYDNFFHIGGHSLKAIQATTRISDKLDMKLSLSIIFRMPTVAALAQEIEAMRWIQDDQETELESHYEEVEL</sequence>
<dbReference type="SMART" id="SM00822">
    <property type="entry name" value="PKS_KR"/>
    <property type="match status" value="1"/>
</dbReference>
<dbReference type="CDD" id="cd08953">
    <property type="entry name" value="KR_2_SDR_x"/>
    <property type="match status" value="1"/>
</dbReference>
<dbReference type="PANTHER" id="PTHR45527">
    <property type="entry name" value="NONRIBOSOMAL PEPTIDE SYNTHETASE"/>
    <property type="match status" value="1"/>
</dbReference>
<evidence type="ECO:0000313" key="9">
    <source>
        <dbReference type="Proteomes" id="UP000614216"/>
    </source>
</evidence>
<evidence type="ECO:0000259" key="7">
    <source>
        <dbReference type="PROSITE" id="PS52004"/>
    </source>
</evidence>
<dbReference type="Gene3D" id="3.40.50.980">
    <property type="match status" value="4"/>
</dbReference>
<dbReference type="Gene3D" id="3.30.70.3290">
    <property type="match status" value="1"/>
</dbReference>
<dbReference type="SMART" id="SM00823">
    <property type="entry name" value="PKS_PP"/>
    <property type="match status" value="3"/>
</dbReference>
<dbReference type="InterPro" id="IPR036736">
    <property type="entry name" value="ACP-like_sf"/>
</dbReference>
<dbReference type="CDD" id="cd05930">
    <property type="entry name" value="A_NRPS"/>
    <property type="match status" value="2"/>
</dbReference>
<evidence type="ECO:0000259" key="6">
    <source>
        <dbReference type="PROSITE" id="PS50075"/>
    </source>
</evidence>
<dbReference type="Gene3D" id="3.30.300.30">
    <property type="match status" value="2"/>
</dbReference>
<dbReference type="GO" id="GO:0043041">
    <property type="term" value="P:amino acid activation for nonribosomal peptide biosynthetic process"/>
    <property type="evidence" value="ECO:0007669"/>
    <property type="project" value="TreeGrafter"/>
</dbReference>
<evidence type="ECO:0000256" key="1">
    <source>
        <dbReference type="ARBA" id="ARBA00001957"/>
    </source>
</evidence>
<evidence type="ECO:0000256" key="3">
    <source>
        <dbReference type="ARBA" id="ARBA00022553"/>
    </source>
</evidence>
<dbReference type="Pfam" id="PF00550">
    <property type="entry name" value="PP-binding"/>
    <property type="match status" value="3"/>
</dbReference>
<dbReference type="PANTHER" id="PTHR45527:SF1">
    <property type="entry name" value="FATTY ACID SYNTHASE"/>
    <property type="match status" value="1"/>
</dbReference>
<dbReference type="InterPro" id="IPR014031">
    <property type="entry name" value="Ketoacyl_synth_C"/>
</dbReference>
<dbReference type="PROSITE" id="PS00012">
    <property type="entry name" value="PHOSPHOPANTETHEINE"/>
    <property type="match status" value="3"/>
</dbReference>
<dbReference type="Gene3D" id="1.10.1240.100">
    <property type="match status" value="1"/>
</dbReference>
<dbReference type="GO" id="GO:0031177">
    <property type="term" value="F:phosphopantetheine binding"/>
    <property type="evidence" value="ECO:0007669"/>
    <property type="project" value="InterPro"/>
</dbReference>
<dbReference type="InterPro" id="IPR014030">
    <property type="entry name" value="Ketoacyl_synth_N"/>
</dbReference>
<dbReference type="PROSITE" id="PS00455">
    <property type="entry name" value="AMP_BINDING"/>
    <property type="match status" value="1"/>
</dbReference>
<dbReference type="InterPro" id="IPR006162">
    <property type="entry name" value="Ppantetheine_attach_site"/>
</dbReference>
<dbReference type="Gene3D" id="3.40.47.10">
    <property type="match status" value="1"/>
</dbReference>
<evidence type="ECO:0000256" key="4">
    <source>
        <dbReference type="ARBA" id="ARBA00022679"/>
    </source>
</evidence>
<evidence type="ECO:0000256" key="5">
    <source>
        <dbReference type="ARBA" id="ARBA00029443"/>
    </source>
</evidence>
<dbReference type="InterPro" id="IPR001227">
    <property type="entry name" value="Ac_transferase_dom_sf"/>
</dbReference>
<dbReference type="InterPro" id="IPR049490">
    <property type="entry name" value="C883_1060-like_KR_N"/>
</dbReference>
<dbReference type="InterPro" id="IPR000873">
    <property type="entry name" value="AMP-dep_synth/lig_dom"/>
</dbReference>
<feature type="domain" description="Carrier" evidence="6">
    <location>
        <begin position="3353"/>
        <end position="3428"/>
    </location>
</feature>
<dbReference type="PROSITE" id="PS50075">
    <property type="entry name" value="CARRIER"/>
    <property type="match status" value="3"/>
</dbReference>
<evidence type="ECO:0000256" key="2">
    <source>
        <dbReference type="ARBA" id="ARBA00022450"/>
    </source>
</evidence>
<dbReference type="Proteomes" id="UP000614216">
    <property type="component" value="Unassembled WGS sequence"/>
</dbReference>
<proteinExistence type="inferred from homology"/>
<dbReference type="SUPFAM" id="SSF47336">
    <property type="entry name" value="ACP-like"/>
    <property type="match status" value="3"/>
</dbReference>
<dbReference type="Gene3D" id="3.30.559.30">
    <property type="entry name" value="Nonribosomal peptide synthetase, condensation domain"/>
    <property type="match status" value="2"/>
</dbReference>
<dbReference type="SUPFAM" id="SSF52777">
    <property type="entry name" value="CoA-dependent acyltransferases"/>
    <property type="match status" value="4"/>
</dbReference>
<dbReference type="Pfam" id="PF13193">
    <property type="entry name" value="AMP-binding_C"/>
    <property type="match status" value="1"/>
</dbReference>
<dbReference type="FunFam" id="1.10.1200.10:FF:000005">
    <property type="entry name" value="Nonribosomal peptide synthetase 1"/>
    <property type="match status" value="2"/>
</dbReference>
<dbReference type="InterPro" id="IPR016039">
    <property type="entry name" value="Thiolase-like"/>
</dbReference>
<gene>
    <name evidence="8" type="ORF">JMN32_22830</name>
</gene>
<dbReference type="Pfam" id="PF21394">
    <property type="entry name" value="Beta-ketacyl_N"/>
    <property type="match status" value="1"/>
</dbReference>
<dbReference type="CDD" id="cd00833">
    <property type="entry name" value="PKS"/>
    <property type="match status" value="1"/>
</dbReference>
<keyword evidence="3" id="KW-0597">Phosphoprotein</keyword>
<dbReference type="Pfam" id="PF00501">
    <property type="entry name" value="AMP-binding"/>
    <property type="match status" value="2"/>
</dbReference>
<dbReference type="Gene3D" id="1.10.1200.10">
    <property type="entry name" value="ACP-like"/>
    <property type="match status" value="3"/>
</dbReference>
<name>A0A937KG96_9BACT</name>
<dbReference type="InterPro" id="IPR009081">
    <property type="entry name" value="PP-bd_ACP"/>
</dbReference>
<feature type="domain" description="Carrier" evidence="6">
    <location>
        <begin position="2300"/>
        <end position="2375"/>
    </location>
</feature>
<dbReference type="InterPro" id="IPR020845">
    <property type="entry name" value="AMP-binding_CS"/>
</dbReference>
<dbReference type="InterPro" id="IPR001242">
    <property type="entry name" value="Condensation_dom"/>
</dbReference>
<dbReference type="GO" id="GO:0005737">
    <property type="term" value="C:cytoplasm"/>
    <property type="evidence" value="ECO:0007669"/>
    <property type="project" value="TreeGrafter"/>
</dbReference>
<dbReference type="NCBIfam" id="TIGR01733">
    <property type="entry name" value="AA-adenyl-dom"/>
    <property type="match status" value="2"/>
</dbReference>
<dbReference type="InterPro" id="IPR020806">
    <property type="entry name" value="PKS_PP-bd"/>
</dbReference>
<keyword evidence="2" id="KW-0596">Phosphopantetheine</keyword>
<dbReference type="InterPro" id="IPR013968">
    <property type="entry name" value="PKS_KR"/>
</dbReference>
<dbReference type="Pfam" id="PF00109">
    <property type="entry name" value="ketoacyl-synt"/>
    <property type="match status" value="1"/>
</dbReference>
<dbReference type="EMBL" id="JAEUGD010000066">
    <property type="protein sequence ID" value="MBL6449165.1"/>
    <property type="molecule type" value="Genomic_DNA"/>
</dbReference>
<dbReference type="PROSITE" id="PS52004">
    <property type="entry name" value="KS3_2"/>
    <property type="match status" value="1"/>
</dbReference>
<dbReference type="FunFam" id="3.30.300.30:FF:000015">
    <property type="entry name" value="Nonribosomal peptide synthase SidD"/>
    <property type="match status" value="1"/>
</dbReference>
<dbReference type="SUPFAM" id="SSF51735">
    <property type="entry name" value="NAD(P)-binding Rossmann-fold domains"/>
    <property type="match status" value="2"/>
</dbReference>
<dbReference type="Gene3D" id="3.40.50.720">
    <property type="entry name" value="NAD(P)-binding Rossmann-like Domain"/>
    <property type="match status" value="1"/>
</dbReference>
<dbReference type="InterPro" id="IPR010071">
    <property type="entry name" value="AA_adenyl_dom"/>
</dbReference>
<comment type="similarity">
    <text evidence="5">In the C-terminal section; belongs to the NRP synthetase family.</text>
</comment>
<keyword evidence="9" id="KW-1185">Reference proteome</keyword>
<dbReference type="InterPro" id="IPR057326">
    <property type="entry name" value="KR_dom"/>
</dbReference>
<dbReference type="SMART" id="SM00825">
    <property type="entry name" value="PKS_KS"/>
    <property type="match status" value="1"/>
</dbReference>
<comment type="cofactor">
    <cofactor evidence="1">
        <name>pantetheine 4'-phosphate</name>
        <dbReference type="ChEBI" id="CHEBI:47942"/>
    </cofactor>
</comment>
<dbReference type="Gene3D" id="3.40.366.10">
    <property type="entry name" value="Malonyl-Coenzyme A Acyl Carrier Protein, domain 2"/>
    <property type="match status" value="1"/>
</dbReference>
<dbReference type="InterPro" id="IPR032821">
    <property type="entry name" value="PKS_assoc"/>
</dbReference>
<keyword evidence="4" id="KW-0808">Transferase</keyword>
<protein>
    <submittedName>
        <fullName evidence="8">Amino acid adenylation domain-containing protein</fullName>
    </submittedName>
</protein>
<dbReference type="Pfam" id="PF08659">
    <property type="entry name" value="KR"/>
    <property type="match status" value="1"/>
</dbReference>
<evidence type="ECO:0000313" key="8">
    <source>
        <dbReference type="EMBL" id="MBL6449165.1"/>
    </source>
</evidence>
<feature type="domain" description="Ketosynthase family 3 (KS3)" evidence="7">
    <location>
        <begin position="5"/>
        <end position="421"/>
    </location>
</feature>
<dbReference type="CDD" id="cd19531">
    <property type="entry name" value="LCL_NRPS-like"/>
    <property type="match status" value="2"/>
</dbReference>
<dbReference type="Gene3D" id="2.30.38.10">
    <property type="entry name" value="Luciferase, Domain 3"/>
    <property type="match status" value="2"/>
</dbReference>
<dbReference type="RefSeq" id="WP_202858700.1">
    <property type="nucleotide sequence ID" value="NZ_JAEUGD010000066.1"/>
</dbReference>
<dbReference type="Pfam" id="PF02801">
    <property type="entry name" value="Ketoacyl-synt_C"/>
    <property type="match status" value="1"/>
</dbReference>
<dbReference type="Gene3D" id="3.30.559.10">
    <property type="entry name" value="Chloramphenicol acetyltransferase-like domain"/>
    <property type="match status" value="2"/>
</dbReference>
<dbReference type="SUPFAM" id="SSF56801">
    <property type="entry name" value="Acetyl-CoA synthetase-like"/>
    <property type="match status" value="2"/>
</dbReference>
<dbReference type="InterPro" id="IPR023213">
    <property type="entry name" value="CAT-like_dom_sf"/>
</dbReference>
<comment type="caution">
    <text evidence="8">The sequence shown here is derived from an EMBL/GenBank/DDBJ whole genome shotgun (WGS) entry which is preliminary data.</text>
</comment>
<dbReference type="InterPro" id="IPR020841">
    <property type="entry name" value="PKS_Beta-ketoAc_synthase_dom"/>
</dbReference>
<accession>A0A937KG96</accession>
<dbReference type="Pfam" id="PF00668">
    <property type="entry name" value="Condensation"/>
    <property type="match status" value="2"/>
</dbReference>
<dbReference type="NCBIfam" id="NF003417">
    <property type="entry name" value="PRK04813.1"/>
    <property type="match status" value="2"/>
</dbReference>
<dbReference type="Pfam" id="PF16197">
    <property type="entry name" value="KAsynt_C_assoc"/>
    <property type="match status" value="1"/>
</dbReference>
<dbReference type="InterPro" id="IPR025110">
    <property type="entry name" value="AMP-bd_C"/>
</dbReference>
<reference evidence="8" key="1">
    <citation type="submission" date="2021-01" db="EMBL/GenBank/DDBJ databases">
        <title>Fulvivirga kasyanovii gen. nov., sp nov., a novel member of the phylum Bacteroidetes isolated from seawater in a mussel farm.</title>
        <authorList>
            <person name="Zhao L.-H."/>
            <person name="Wang Z.-J."/>
        </authorList>
    </citation>
    <scope>NUCLEOTIDE SEQUENCE</scope>
    <source>
        <strain evidence="8">29W222</strain>
    </source>
</reference>
<organism evidence="8 9">
    <name type="scientific">Fulvivirga marina</name>
    <dbReference type="NCBI Taxonomy" id="2494733"/>
    <lineage>
        <taxon>Bacteria</taxon>
        <taxon>Pseudomonadati</taxon>
        <taxon>Bacteroidota</taxon>
        <taxon>Cytophagia</taxon>
        <taxon>Cytophagales</taxon>
        <taxon>Fulvivirgaceae</taxon>
        <taxon>Fulvivirga</taxon>
    </lineage>
</organism>
<dbReference type="SUPFAM" id="SSF53901">
    <property type="entry name" value="Thiolase-like"/>
    <property type="match status" value="1"/>
</dbReference>
<feature type="domain" description="Carrier" evidence="6">
    <location>
        <begin position="1248"/>
        <end position="1323"/>
    </location>
</feature>
<dbReference type="GO" id="GO:0044550">
    <property type="term" value="P:secondary metabolite biosynthetic process"/>
    <property type="evidence" value="ECO:0007669"/>
    <property type="project" value="TreeGrafter"/>
</dbReference>
<dbReference type="GO" id="GO:0016746">
    <property type="term" value="F:acyltransferase activity"/>
    <property type="evidence" value="ECO:0007669"/>
    <property type="project" value="InterPro"/>
</dbReference>
<dbReference type="InterPro" id="IPR045851">
    <property type="entry name" value="AMP-bd_C_sf"/>
</dbReference>